<proteinExistence type="predicted"/>
<dbReference type="AlphaFoldDB" id="A0A0N8KQR5"/>
<comment type="caution">
    <text evidence="2">The sequence shown here is derived from an EMBL/GenBank/DDBJ whole genome shotgun (WGS) entry which is preliminary data.</text>
</comment>
<dbReference type="NCBIfam" id="TIGR03804">
    <property type="entry name" value="para_beta_helix"/>
    <property type="match status" value="2"/>
</dbReference>
<sequence length="313" mass="33893">MVLKACRSYVYRIAGITALVALLLAGSVSGKTWTVDDSGSADFMKIQDAINNASSRDTILVYSGTYYENVFVNKQLILRGIDNGGGQPVVDARRNGSAIFLTPLSNGWNELEGFIVRNSTASIFWTNAGIRVSSSNNIIRNNHATNNSIGIYVGYSRNNTLVNNNAVNGSIFPYYAGFGIILISSSNNRLIANNASNNGNGIDLTQSSNNILSSNTVNSNLIYGMILQYSRNNTIYDNNFNNVHNAWANENNYWNIPKQAGTNIIGGPYLGGNHWSDYAGHDTDGDGLGDTLIPYNSSGNITYGGDYLPLINP</sequence>
<accession>A0A0N8KQR5</accession>
<dbReference type="SUPFAM" id="SSF51126">
    <property type="entry name" value="Pectin lyase-like"/>
    <property type="match status" value="1"/>
</dbReference>
<dbReference type="InterPro" id="IPR007742">
    <property type="entry name" value="NosD_dom"/>
</dbReference>
<evidence type="ECO:0000259" key="1">
    <source>
        <dbReference type="Pfam" id="PF05048"/>
    </source>
</evidence>
<reference evidence="2 3" key="1">
    <citation type="submission" date="2015-09" db="EMBL/GenBank/DDBJ databases">
        <title>A metagenomics-based metabolic model of nitrate-dependent anaerobic oxidation of methane by Methanoperedens-like archaea.</title>
        <authorList>
            <person name="Arshad A."/>
            <person name="Speth D.R."/>
            <person name="De Graaf R.M."/>
            <person name="Op Den Camp H.J."/>
            <person name="Jetten M.S."/>
            <person name="Welte C.U."/>
        </authorList>
    </citation>
    <scope>NUCLEOTIDE SEQUENCE [LARGE SCALE GENOMIC DNA]</scope>
</reference>
<dbReference type="InterPro" id="IPR011050">
    <property type="entry name" value="Pectin_lyase_fold/virulence"/>
</dbReference>
<dbReference type="InterPro" id="IPR006626">
    <property type="entry name" value="PbH1"/>
</dbReference>
<protein>
    <submittedName>
        <fullName evidence="2">Cell surface protein</fullName>
    </submittedName>
</protein>
<dbReference type="InterPro" id="IPR022441">
    <property type="entry name" value="Para_beta_helix_rpt-2"/>
</dbReference>
<dbReference type="EMBL" id="LKCM01000199">
    <property type="protein sequence ID" value="KPQ42874.1"/>
    <property type="molecule type" value="Genomic_DNA"/>
</dbReference>
<dbReference type="SMART" id="SM00710">
    <property type="entry name" value="PbH1"/>
    <property type="match status" value="5"/>
</dbReference>
<organism evidence="2 3">
    <name type="scientific">Candidatus Methanoperedens nitratireducens</name>
    <dbReference type="NCBI Taxonomy" id="1392998"/>
    <lineage>
        <taxon>Archaea</taxon>
        <taxon>Methanobacteriati</taxon>
        <taxon>Methanobacteriota</taxon>
        <taxon>Stenosarchaea group</taxon>
        <taxon>Methanomicrobia</taxon>
        <taxon>Methanosarcinales</taxon>
        <taxon>ANME-2 cluster</taxon>
        <taxon>Candidatus Methanoperedentaceae</taxon>
        <taxon>Candidatus Methanoperedens</taxon>
    </lineage>
</organism>
<evidence type="ECO:0000313" key="3">
    <source>
        <dbReference type="Proteomes" id="UP000050360"/>
    </source>
</evidence>
<evidence type="ECO:0000313" key="2">
    <source>
        <dbReference type="EMBL" id="KPQ42874.1"/>
    </source>
</evidence>
<feature type="domain" description="Periplasmic copper-binding protein NosD beta helix" evidence="1">
    <location>
        <begin position="50"/>
        <end position="280"/>
    </location>
</feature>
<name>A0A0N8KQR5_9EURY</name>
<dbReference type="InterPro" id="IPR012334">
    <property type="entry name" value="Pectin_lyas_fold"/>
</dbReference>
<dbReference type="Gene3D" id="2.160.20.10">
    <property type="entry name" value="Single-stranded right-handed beta-helix, Pectin lyase-like"/>
    <property type="match status" value="1"/>
</dbReference>
<gene>
    <name evidence="2" type="ORF">MPEBLZ_02556</name>
</gene>
<dbReference type="Proteomes" id="UP000050360">
    <property type="component" value="Unassembled WGS sequence"/>
</dbReference>
<dbReference type="Pfam" id="PF05048">
    <property type="entry name" value="NosD"/>
    <property type="match status" value="1"/>
</dbReference>